<dbReference type="Gene3D" id="1.20.1330.10">
    <property type="entry name" value="f41 fragment of flagellin, N-terminal domain"/>
    <property type="match status" value="1"/>
</dbReference>
<dbReference type="EMBL" id="JAFKDB010000019">
    <property type="protein sequence ID" value="MBN7771305.1"/>
    <property type="molecule type" value="Genomic_DNA"/>
</dbReference>
<dbReference type="InterPro" id="IPR042187">
    <property type="entry name" value="Flagellin_C_sub2"/>
</dbReference>
<comment type="subcellular location">
    <subcellularLocation>
        <location evidence="4">Secreted</location>
    </subcellularLocation>
    <subcellularLocation>
        <location evidence="4">Bacterial flagellum</location>
    </subcellularLocation>
</comment>
<keyword evidence="3 4" id="KW-0975">Bacterial flagellum</keyword>
<dbReference type="RefSeq" id="WP_206558115.1">
    <property type="nucleotide sequence ID" value="NZ_JAFKDB010000019.1"/>
</dbReference>
<gene>
    <name evidence="7" type="ORF">JYP53_15470</name>
</gene>
<dbReference type="InterPro" id="IPR001029">
    <property type="entry name" value="Flagellin_N"/>
</dbReference>
<dbReference type="InterPro" id="IPR046358">
    <property type="entry name" value="Flagellin_C"/>
</dbReference>
<sequence length="401" mass="41719">MPQIINTNIASLNAQRNLNASQNDANTALQRLSSGLRINSAKDDAAGLAISERFESQITGLNMAQRNANDGISLAQTTEGALDEITANLQRVRELAVQSANASNSKSDRDALNAEVQQRIAEINRIAAQTSFNGLRVLDGSLPTQTFQVGANAGETISVNGLDARATELGSLISHASGIANVSGADYSLNQLFEERGTADFTIDLPTLSGGTVSVAISGVSTLEGILGKINAESSRTGITANLDRSNNGLLFSTELDGAITGSALSGIAITVSNASINGTAVTLNQTAFTGGTAEEATVNKIDISTQDGADLAMVSLDFAIDQINSLRADLGAVQNRFESTIANLATTTENLSASNSRIRDADFAKESAELARTQVLQQAGLSVLAQANARPQQVLQLLQG</sequence>
<evidence type="ECO:0000256" key="4">
    <source>
        <dbReference type="RuleBase" id="RU362073"/>
    </source>
</evidence>
<keyword evidence="7" id="KW-0966">Cell projection</keyword>
<feature type="domain" description="Flagellin N-terminal" evidence="5">
    <location>
        <begin position="5"/>
        <end position="141"/>
    </location>
</feature>
<comment type="caution">
    <text evidence="7">The sequence shown here is derived from an EMBL/GenBank/DDBJ whole genome shotgun (WGS) entry which is preliminary data.</text>
</comment>
<evidence type="ECO:0000313" key="7">
    <source>
        <dbReference type="EMBL" id="MBN7771305.1"/>
    </source>
</evidence>
<dbReference type="SUPFAM" id="SSF64518">
    <property type="entry name" value="Phase 1 flagellin"/>
    <property type="match status" value="1"/>
</dbReference>
<dbReference type="Proteomes" id="UP000664344">
    <property type="component" value="Unassembled WGS sequence"/>
</dbReference>
<proteinExistence type="inferred from homology"/>
<evidence type="ECO:0000259" key="5">
    <source>
        <dbReference type="Pfam" id="PF00669"/>
    </source>
</evidence>
<reference evidence="7 8" key="1">
    <citation type="submission" date="2021-02" db="EMBL/GenBank/DDBJ databases">
        <title>PHA producing bacteria isolated from coastal sediment in Guangdong, Shenzhen.</title>
        <authorList>
            <person name="Zheng W."/>
            <person name="Yu S."/>
            <person name="Huang Y."/>
        </authorList>
    </citation>
    <scope>NUCLEOTIDE SEQUENCE [LARGE SCALE GENOMIC DNA]</scope>
    <source>
        <strain evidence="7 8">TN21-5</strain>
    </source>
</reference>
<evidence type="ECO:0000256" key="3">
    <source>
        <dbReference type="ARBA" id="ARBA00023143"/>
    </source>
</evidence>
<dbReference type="PRINTS" id="PR00207">
    <property type="entry name" value="FLAGELLIN"/>
</dbReference>
<comment type="similarity">
    <text evidence="1 4">Belongs to the bacterial flagellin family.</text>
</comment>
<dbReference type="Gene3D" id="6.10.10.10">
    <property type="entry name" value="Flagellar export chaperone, C-terminal domain"/>
    <property type="match status" value="1"/>
</dbReference>
<evidence type="ECO:0000256" key="2">
    <source>
        <dbReference type="ARBA" id="ARBA00022525"/>
    </source>
</evidence>
<feature type="domain" description="Flagellin C-terminal" evidence="6">
    <location>
        <begin position="317"/>
        <end position="399"/>
    </location>
</feature>
<dbReference type="PANTHER" id="PTHR42792">
    <property type="entry name" value="FLAGELLIN"/>
    <property type="match status" value="1"/>
</dbReference>
<name>A0ABS3BM96_9GAMM</name>
<protein>
    <recommendedName>
        <fullName evidence="4">Flagellin</fullName>
    </recommendedName>
</protein>
<evidence type="ECO:0000256" key="1">
    <source>
        <dbReference type="ARBA" id="ARBA00005709"/>
    </source>
</evidence>
<keyword evidence="8" id="KW-1185">Reference proteome</keyword>
<dbReference type="Gene3D" id="6.10.280.190">
    <property type="match status" value="1"/>
</dbReference>
<organism evidence="7 8">
    <name type="scientific">Marinobacter daepoensis</name>
    <dbReference type="NCBI Taxonomy" id="262077"/>
    <lineage>
        <taxon>Bacteria</taxon>
        <taxon>Pseudomonadati</taxon>
        <taxon>Pseudomonadota</taxon>
        <taxon>Gammaproteobacteria</taxon>
        <taxon>Pseudomonadales</taxon>
        <taxon>Marinobacteraceae</taxon>
        <taxon>Marinobacter</taxon>
    </lineage>
</organism>
<dbReference type="Pfam" id="PF07196">
    <property type="entry name" value="Flagellin_IN"/>
    <property type="match status" value="1"/>
</dbReference>
<dbReference type="PANTHER" id="PTHR42792:SF2">
    <property type="entry name" value="FLAGELLIN"/>
    <property type="match status" value="1"/>
</dbReference>
<evidence type="ECO:0000313" key="8">
    <source>
        <dbReference type="Proteomes" id="UP000664344"/>
    </source>
</evidence>
<keyword evidence="2 4" id="KW-0964">Secreted</keyword>
<dbReference type="Pfam" id="PF00700">
    <property type="entry name" value="Flagellin_C"/>
    <property type="match status" value="1"/>
</dbReference>
<dbReference type="InterPro" id="IPR001492">
    <property type="entry name" value="Flagellin"/>
</dbReference>
<dbReference type="InterPro" id="IPR010810">
    <property type="entry name" value="Flagellin_hook_IN_motif"/>
</dbReference>
<keyword evidence="7" id="KW-0282">Flagellum</keyword>
<keyword evidence="7" id="KW-0969">Cilium</keyword>
<accession>A0ABS3BM96</accession>
<evidence type="ECO:0000259" key="6">
    <source>
        <dbReference type="Pfam" id="PF00700"/>
    </source>
</evidence>
<dbReference type="Pfam" id="PF00669">
    <property type="entry name" value="Flagellin_N"/>
    <property type="match status" value="1"/>
</dbReference>
<comment type="function">
    <text evidence="4">Flagellin is the subunit protein which polymerizes to form the filaments of bacterial flagella.</text>
</comment>
<dbReference type="Gene3D" id="2.60.40.4390">
    <property type="match status" value="1"/>
</dbReference>